<organism evidence="1">
    <name type="scientific">Culex pipiens</name>
    <name type="common">House mosquito</name>
    <dbReference type="NCBI Taxonomy" id="7175"/>
    <lineage>
        <taxon>Eukaryota</taxon>
        <taxon>Metazoa</taxon>
        <taxon>Ecdysozoa</taxon>
        <taxon>Arthropoda</taxon>
        <taxon>Hexapoda</taxon>
        <taxon>Insecta</taxon>
        <taxon>Pterygota</taxon>
        <taxon>Neoptera</taxon>
        <taxon>Endopterygota</taxon>
        <taxon>Diptera</taxon>
        <taxon>Nematocera</taxon>
        <taxon>Culicoidea</taxon>
        <taxon>Culicidae</taxon>
        <taxon>Culicinae</taxon>
        <taxon>Culicini</taxon>
        <taxon>Culex</taxon>
        <taxon>Culex</taxon>
    </lineage>
</organism>
<accession>A0A8D8N2J0</accession>
<dbReference type="AlphaFoldDB" id="A0A8D8N2J0"/>
<sequence>MQQHVLISIVGVAFENAEMMLFKCCCWKLCLSVSIKLATVLALFIFGTVERARQYEKKTNLNMLFSYSNMGVFFGDHQIMIQIEAVQSRPAHYQSRNSRFSVELALDNMCAVPKYEV</sequence>
<dbReference type="EMBL" id="HBUE01241418">
    <property type="protein sequence ID" value="CAG6549639.1"/>
    <property type="molecule type" value="Transcribed_RNA"/>
</dbReference>
<protein>
    <submittedName>
        <fullName evidence="1">(northern house mosquito) hypothetical protein</fullName>
    </submittedName>
</protein>
<name>A0A8D8N2J0_CULPI</name>
<dbReference type="EMBL" id="HBUE01348456">
    <property type="protein sequence ID" value="CAG6601913.1"/>
    <property type="molecule type" value="Transcribed_RNA"/>
</dbReference>
<proteinExistence type="predicted"/>
<reference evidence="1" key="1">
    <citation type="submission" date="2021-05" db="EMBL/GenBank/DDBJ databases">
        <authorList>
            <person name="Alioto T."/>
            <person name="Alioto T."/>
            <person name="Gomez Garrido J."/>
        </authorList>
    </citation>
    <scope>NUCLEOTIDE SEQUENCE</scope>
</reference>
<evidence type="ECO:0000313" key="1">
    <source>
        <dbReference type="EMBL" id="CAG6549639.1"/>
    </source>
</evidence>